<evidence type="ECO:0000256" key="5">
    <source>
        <dbReference type="SAM" id="Phobius"/>
    </source>
</evidence>
<evidence type="ECO:0000256" key="3">
    <source>
        <dbReference type="ARBA" id="ARBA00022989"/>
    </source>
</evidence>
<keyword evidence="2 5" id="KW-0812">Transmembrane</keyword>
<evidence type="ECO:0000256" key="4">
    <source>
        <dbReference type="ARBA" id="ARBA00023136"/>
    </source>
</evidence>
<proteinExistence type="predicted"/>
<dbReference type="EMBL" id="BAAFGK010000004">
    <property type="protein sequence ID" value="GAB0058111.1"/>
    <property type="molecule type" value="Genomic_DNA"/>
</dbReference>
<comment type="caution">
    <text evidence="7">The sequence shown here is derived from an EMBL/GenBank/DDBJ whole genome shotgun (WGS) entry which is preliminary data.</text>
</comment>
<evidence type="ECO:0000313" key="8">
    <source>
        <dbReference type="Proteomes" id="UP001628193"/>
    </source>
</evidence>
<reference evidence="7 8" key="1">
    <citation type="submission" date="2024-05" db="EMBL/GenBank/DDBJ databases">
        <authorList>
            <consortium name="Candidatus Magnetaquicoccaceae bacterium FCR-1 genome sequencing consortium"/>
            <person name="Shimoshige H."/>
            <person name="Shimamura S."/>
            <person name="Taoka A."/>
            <person name="Kobayashi H."/>
            <person name="Maekawa T."/>
        </authorList>
    </citation>
    <scope>NUCLEOTIDE SEQUENCE [LARGE SCALE GENOMIC DNA]</scope>
    <source>
        <strain evidence="7 8">FCR-1</strain>
    </source>
</reference>
<feature type="transmembrane region" description="Helical" evidence="5">
    <location>
        <begin position="6"/>
        <end position="22"/>
    </location>
</feature>
<keyword evidence="8" id="KW-1185">Reference proteome</keyword>
<evidence type="ECO:0000259" key="6">
    <source>
        <dbReference type="Pfam" id="PF04116"/>
    </source>
</evidence>
<feature type="domain" description="Fatty acid hydroxylase" evidence="6">
    <location>
        <begin position="88"/>
        <end position="224"/>
    </location>
</feature>
<evidence type="ECO:0000256" key="2">
    <source>
        <dbReference type="ARBA" id="ARBA00022692"/>
    </source>
</evidence>
<comment type="subcellular location">
    <subcellularLocation>
        <location evidence="1">Membrane</location>
    </subcellularLocation>
</comment>
<evidence type="ECO:0000313" key="7">
    <source>
        <dbReference type="EMBL" id="GAB0058111.1"/>
    </source>
</evidence>
<dbReference type="PANTHER" id="PTHR11863">
    <property type="entry name" value="STEROL DESATURASE"/>
    <property type="match status" value="1"/>
</dbReference>
<keyword evidence="4 5" id="KW-0472">Membrane</keyword>
<dbReference type="InterPro" id="IPR006694">
    <property type="entry name" value="Fatty_acid_hydroxylase"/>
</dbReference>
<gene>
    <name evidence="7" type="ORF">SIID45300_02455</name>
</gene>
<feature type="transmembrane region" description="Helical" evidence="5">
    <location>
        <begin position="87"/>
        <end position="112"/>
    </location>
</feature>
<name>A0ABQ0CB36_9PROT</name>
<keyword evidence="3 5" id="KW-1133">Transmembrane helix</keyword>
<dbReference type="InterPro" id="IPR050307">
    <property type="entry name" value="Sterol_Desaturase_Related"/>
</dbReference>
<sequence>MAHEALLRLGVFVGVLGVIAAWETRFPRRPRTLTRQARWIPNLGLVVINTMLVRMLFPVTAVGVAALGQTRGWGLLNQFDWPEWVEILFAVMLLDLVIYLQHVLFHALPVLWRLHMVHHADLEVDVTTGLRFHPMEILLSMGIKLAAVHAIGASPVAVLIFEVLLNGMAMFNHGNIRIPEQIDRVIRWILVTPDMHRSHHSHLSPEANMNFGFNLSWWDRILGTYWPQPAEGHEAMEIGLEHQREPEKCQPLTALLLMPVRSKLGEYTINRRW</sequence>
<dbReference type="Pfam" id="PF04116">
    <property type="entry name" value="FA_hydroxylase"/>
    <property type="match status" value="1"/>
</dbReference>
<feature type="transmembrane region" description="Helical" evidence="5">
    <location>
        <begin position="43"/>
        <end position="67"/>
    </location>
</feature>
<protein>
    <recommendedName>
        <fullName evidence="6">Fatty acid hydroxylase domain-containing protein</fullName>
    </recommendedName>
</protein>
<evidence type="ECO:0000256" key="1">
    <source>
        <dbReference type="ARBA" id="ARBA00004370"/>
    </source>
</evidence>
<feature type="transmembrane region" description="Helical" evidence="5">
    <location>
        <begin position="145"/>
        <end position="171"/>
    </location>
</feature>
<organism evidence="7 8">
    <name type="scientific">Candidatus Magnetaquiglobus chichijimensis</name>
    <dbReference type="NCBI Taxonomy" id="3141448"/>
    <lineage>
        <taxon>Bacteria</taxon>
        <taxon>Pseudomonadati</taxon>
        <taxon>Pseudomonadota</taxon>
        <taxon>Magnetococcia</taxon>
        <taxon>Magnetococcales</taxon>
        <taxon>Candidatus Magnetaquicoccaceae</taxon>
        <taxon>Candidatus Magnetaquiglobus</taxon>
    </lineage>
</organism>
<dbReference type="RefSeq" id="WP_420905791.1">
    <property type="nucleotide sequence ID" value="NZ_BAAFGK010000004.1"/>
</dbReference>
<reference evidence="7 8" key="2">
    <citation type="submission" date="2024-09" db="EMBL/GenBank/DDBJ databases">
        <title>Draft genome sequence of Candidatus Magnetaquicoccaceae bacterium FCR-1.</title>
        <authorList>
            <person name="Shimoshige H."/>
            <person name="Shimamura S."/>
            <person name="Taoka A."/>
            <person name="Kobayashi H."/>
            <person name="Maekawa T."/>
        </authorList>
    </citation>
    <scope>NUCLEOTIDE SEQUENCE [LARGE SCALE GENOMIC DNA]</scope>
    <source>
        <strain evidence="7 8">FCR-1</strain>
    </source>
</reference>
<dbReference type="Proteomes" id="UP001628193">
    <property type="component" value="Unassembled WGS sequence"/>
</dbReference>
<accession>A0ABQ0CB36</accession>